<reference evidence="4" key="1">
    <citation type="journal article" date="2013" name="Nature">
        <title>Pan genome of the phytoplankton Emiliania underpins its global distribution.</title>
        <authorList>
            <person name="Read B.A."/>
            <person name="Kegel J."/>
            <person name="Klute M.J."/>
            <person name="Kuo A."/>
            <person name="Lefebvre S.C."/>
            <person name="Maumus F."/>
            <person name="Mayer C."/>
            <person name="Miller J."/>
            <person name="Monier A."/>
            <person name="Salamov A."/>
            <person name="Young J."/>
            <person name="Aguilar M."/>
            <person name="Claverie J.M."/>
            <person name="Frickenhaus S."/>
            <person name="Gonzalez K."/>
            <person name="Herman E.K."/>
            <person name="Lin Y.C."/>
            <person name="Napier J."/>
            <person name="Ogata H."/>
            <person name="Sarno A.F."/>
            <person name="Shmutz J."/>
            <person name="Schroeder D."/>
            <person name="de Vargas C."/>
            <person name="Verret F."/>
            <person name="von Dassow P."/>
            <person name="Valentin K."/>
            <person name="Van de Peer Y."/>
            <person name="Wheeler G."/>
            <person name="Dacks J.B."/>
            <person name="Delwiche C.F."/>
            <person name="Dyhrman S.T."/>
            <person name="Glockner G."/>
            <person name="John U."/>
            <person name="Richards T."/>
            <person name="Worden A.Z."/>
            <person name="Zhang X."/>
            <person name="Grigoriev I.V."/>
            <person name="Allen A.E."/>
            <person name="Bidle K."/>
            <person name="Borodovsky M."/>
            <person name="Bowler C."/>
            <person name="Brownlee C."/>
            <person name="Cock J.M."/>
            <person name="Elias M."/>
            <person name="Gladyshev V.N."/>
            <person name="Groth M."/>
            <person name="Guda C."/>
            <person name="Hadaegh A."/>
            <person name="Iglesias-Rodriguez M.D."/>
            <person name="Jenkins J."/>
            <person name="Jones B.M."/>
            <person name="Lawson T."/>
            <person name="Leese F."/>
            <person name="Lindquist E."/>
            <person name="Lobanov A."/>
            <person name="Lomsadze A."/>
            <person name="Malik S.B."/>
            <person name="Marsh M.E."/>
            <person name="Mackinder L."/>
            <person name="Mock T."/>
            <person name="Mueller-Roeber B."/>
            <person name="Pagarete A."/>
            <person name="Parker M."/>
            <person name="Probert I."/>
            <person name="Quesneville H."/>
            <person name="Raines C."/>
            <person name="Rensing S.A."/>
            <person name="Riano-Pachon D.M."/>
            <person name="Richier S."/>
            <person name="Rokitta S."/>
            <person name="Shiraiwa Y."/>
            <person name="Soanes D.M."/>
            <person name="van der Giezen M."/>
            <person name="Wahlund T.M."/>
            <person name="Williams B."/>
            <person name="Wilson W."/>
            <person name="Wolfe G."/>
            <person name="Wurch L.L."/>
        </authorList>
    </citation>
    <scope>NUCLEOTIDE SEQUENCE</scope>
</reference>
<name>A0A0D3IVK4_EMIH1</name>
<sequence>MPPLWVELNVSCACGAVVADRGLHAGEYNVRAWGGFICHCAMCRDDEKRADFGGGAPWIAVPRLWFRSRNGFLDDALLVRRSSAFAARGTCSKCTREVFIHYDCEPNTDWVHADVLGLTSPHDTKRGFAVTSWSRIHRSTGEPELGDGIPSYPGFEPWEPDPCRPAGTAAPAVCMTCFQPSCSCNGAAEDPRDAAPRTLTDEDYEVLRPKPPDGHSWVLDGEGAHFGDEPFLMRHGDIDAEVCVVPWRRRRESSYTALEKARQSCHYTGGPKGCETSAYRGMPCLQCRCRLGDAALQDAVEKLRAEGGSSSSGARPRATTTTTASGSGKRRRA</sequence>
<evidence type="ECO:0000313" key="4">
    <source>
        <dbReference type="Proteomes" id="UP000013827"/>
    </source>
</evidence>
<dbReference type="RefSeq" id="XP_005767718.1">
    <property type="nucleotide sequence ID" value="XM_005767661.1"/>
</dbReference>
<accession>A0A0D3IVK4</accession>
<dbReference type="Proteomes" id="UP000013827">
    <property type="component" value="Unassembled WGS sequence"/>
</dbReference>
<dbReference type="PaxDb" id="2903-EOD15289"/>
<dbReference type="EnsemblProtists" id="EOD15289">
    <property type="protein sequence ID" value="EOD15289"/>
    <property type="gene ID" value="EMIHUDRAFT_211430"/>
</dbReference>
<dbReference type="KEGG" id="ehx:EMIHUDRAFT_211430"/>
<organism evidence="3 4">
    <name type="scientific">Emiliania huxleyi (strain CCMP1516)</name>
    <dbReference type="NCBI Taxonomy" id="280463"/>
    <lineage>
        <taxon>Eukaryota</taxon>
        <taxon>Haptista</taxon>
        <taxon>Haptophyta</taxon>
        <taxon>Prymnesiophyceae</taxon>
        <taxon>Isochrysidales</taxon>
        <taxon>Noelaerhabdaceae</taxon>
        <taxon>Emiliania</taxon>
    </lineage>
</organism>
<dbReference type="GO" id="GO:0016846">
    <property type="term" value="F:carbon-sulfur lyase activity"/>
    <property type="evidence" value="ECO:0007669"/>
    <property type="project" value="InterPro"/>
</dbReference>
<reference evidence="3" key="2">
    <citation type="submission" date="2024-10" db="UniProtKB">
        <authorList>
            <consortium name="EnsemblProtists"/>
        </authorList>
    </citation>
    <scope>IDENTIFICATION</scope>
</reference>
<feature type="domain" description="CENP-V/GFA" evidence="2">
    <location>
        <begin position="8"/>
        <end position="134"/>
    </location>
</feature>
<dbReference type="PROSITE" id="PS51891">
    <property type="entry name" value="CENP_V_GFA"/>
    <property type="match status" value="1"/>
</dbReference>
<evidence type="ECO:0000256" key="1">
    <source>
        <dbReference type="SAM" id="MobiDB-lite"/>
    </source>
</evidence>
<dbReference type="AlphaFoldDB" id="A0A0D3IVK4"/>
<dbReference type="InterPro" id="IPR006913">
    <property type="entry name" value="CENP-V/GFA"/>
</dbReference>
<evidence type="ECO:0000259" key="2">
    <source>
        <dbReference type="PROSITE" id="PS51891"/>
    </source>
</evidence>
<dbReference type="GeneID" id="17261435"/>
<feature type="compositionally biased region" description="Low complexity" evidence="1">
    <location>
        <begin position="306"/>
        <end position="327"/>
    </location>
</feature>
<keyword evidence="4" id="KW-1185">Reference proteome</keyword>
<dbReference type="HOGENOM" id="CLU_835308_0_0_1"/>
<proteinExistence type="predicted"/>
<dbReference type="Gene3D" id="2.170.150.70">
    <property type="match status" value="1"/>
</dbReference>
<protein>
    <recommendedName>
        <fullName evidence="2">CENP-V/GFA domain-containing protein</fullName>
    </recommendedName>
</protein>
<feature type="region of interest" description="Disordered" evidence="1">
    <location>
        <begin position="303"/>
        <end position="333"/>
    </location>
</feature>
<evidence type="ECO:0000313" key="3">
    <source>
        <dbReference type="EnsemblProtists" id="EOD15289"/>
    </source>
</evidence>